<comment type="caution">
    <text evidence="1">The sequence shown here is derived from an EMBL/GenBank/DDBJ whole genome shotgun (WGS) entry which is preliminary data.</text>
</comment>
<evidence type="ECO:0000313" key="2">
    <source>
        <dbReference type="Proteomes" id="UP001431783"/>
    </source>
</evidence>
<name>A0AAW1V5X7_9CUCU</name>
<dbReference type="EMBL" id="JARQZJ010000113">
    <property type="protein sequence ID" value="KAK9887551.1"/>
    <property type="molecule type" value="Genomic_DNA"/>
</dbReference>
<protein>
    <recommendedName>
        <fullName evidence="3">Vitellogenin</fullName>
    </recommendedName>
</protein>
<keyword evidence="2" id="KW-1185">Reference proteome</keyword>
<gene>
    <name evidence="1" type="ORF">WA026_023273</name>
</gene>
<dbReference type="AlphaFoldDB" id="A0AAW1V5X7"/>
<proteinExistence type="predicted"/>
<sequence>SIPIINISKDSQFSIRTAPVSSFVSAHPLSINSHKRHDAKIVVLLVPPAYINRGTLMNMHSGPVRNVSLKVVRISELEVVIDTDFRYVNPNAISNQERGESTT</sequence>
<feature type="non-terminal residue" evidence="1">
    <location>
        <position position="1"/>
    </location>
</feature>
<dbReference type="Proteomes" id="UP001431783">
    <property type="component" value="Unassembled WGS sequence"/>
</dbReference>
<evidence type="ECO:0000313" key="1">
    <source>
        <dbReference type="EMBL" id="KAK9887551.1"/>
    </source>
</evidence>
<evidence type="ECO:0008006" key="3">
    <source>
        <dbReference type="Google" id="ProtNLM"/>
    </source>
</evidence>
<organism evidence="1 2">
    <name type="scientific">Henosepilachna vigintioctopunctata</name>
    <dbReference type="NCBI Taxonomy" id="420089"/>
    <lineage>
        <taxon>Eukaryota</taxon>
        <taxon>Metazoa</taxon>
        <taxon>Ecdysozoa</taxon>
        <taxon>Arthropoda</taxon>
        <taxon>Hexapoda</taxon>
        <taxon>Insecta</taxon>
        <taxon>Pterygota</taxon>
        <taxon>Neoptera</taxon>
        <taxon>Endopterygota</taxon>
        <taxon>Coleoptera</taxon>
        <taxon>Polyphaga</taxon>
        <taxon>Cucujiformia</taxon>
        <taxon>Coccinelloidea</taxon>
        <taxon>Coccinellidae</taxon>
        <taxon>Epilachninae</taxon>
        <taxon>Epilachnini</taxon>
        <taxon>Henosepilachna</taxon>
    </lineage>
</organism>
<reference evidence="1 2" key="1">
    <citation type="submission" date="2023-03" db="EMBL/GenBank/DDBJ databases">
        <title>Genome insight into feeding habits of ladybird beetles.</title>
        <authorList>
            <person name="Li H.-S."/>
            <person name="Huang Y.-H."/>
            <person name="Pang H."/>
        </authorList>
    </citation>
    <scope>NUCLEOTIDE SEQUENCE [LARGE SCALE GENOMIC DNA]</scope>
    <source>
        <strain evidence="1">SYSU_2023b</strain>
        <tissue evidence="1">Whole body</tissue>
    </source>
</reference>
<accession>A0AAW1V5X7</accession>